<dbReference type="Proteomes" id="UP001497516">
    <property type="component" value="Chromosome 6"/>
</dbReference>
<dbReference type="EMBL" id="OZ034819">
    <property type="protein sequence ID" value="CAL1394208.1"/>
    <property type="molecule type" value="Genomic_DNA"/>
</dbReference>
<feature type="compositionally biased region" description="Low complexity" evidence="1">
    <location>
        <begin position="188"/>
        <end position="199"/>
    </location>
</feature>
<reference evidence="2 3" key="1">
    <citation type="submission" date="2024-04" db="EMBL/GenBank/DDBJ databases">
        <authorList>
            <person name="Fracassetti M."/>
        </authorList>
    </citation>
    <scope>NUCLEOTIDE SEQUENCE [LARGE SCALE GENOMIC DNA]</scope>
</reference>
<proteinExistence type="predicted"/>
<name>A0AAV2F8V2_9ROSI</name>
<evidence type="ECO:0000313" key="3">
    <source>
        <dbReference type="Proteomes" id="UP001497516"/>
    </source>
</evidence>
<sequence>MGRGHHQSLQRECNFSKILPAGAPTNTVSFCNHVGVHTQAIVAHHQCTPCTFPPPEYHNPNKITERILLAFFCMVDSSRSLHLGSVLATSFATAIGGNRRYITSMGPYITRLAHHLNVNLAGCTSEGALHGVRRGNFAFHAFTANIWIISVHLGTASTTKGPSSRAPSRRRRPALHCPAPPPPPPPASSSGVGPSPSGVHHVERMDRLEIHVVGVTSRLDRHTVLLERIARRQGLLLDDESGPST</sequence>
<protein>
    <submittedName>
        <fullName evidence="2">Uncharacterized protein</fullName>
    </submittedName>
</protein>
<organism evidence="2 3">
    <name type="scientific">Linum trigynum</name>
    <dbReference type="NCBI Taxonomy" id="586398"/>
    <lineage>
        <taxon>Eukaryota</taxon>
        <taxon>Viridiplantae</taxon>
        <taxon>Streptophyta</taxon>
        <taxon>Embryophyta</taxon>
        <taxon>Tracheophyta</taxon>
        <taxon>Spermatophyta</taxon>
        <taxon>Magnoliopsida</taxon>
        <taxon>eudicotyledons</taxon>
        <taxon>Gunneridae</taxon>
        <taxon>Pentapetalae</taxon>
        <taxon>rosids</taxon>
        <taxon>fabids</taxon>
        <taxon>Malpighiales</taxon>
        <taxon>Linaceae</taxon>
        <taxon>Linum</taxon>
    </lineage>
</organism>
<keyword evidence="3" id="KW-1185">Reference proteome</keyword>
<evidence type="ECO:0000313" key="2">
    <source>
        <dbReference type="EMBL" id="CAL1394208.1"/>
    </source>
</evidence>
<feature type="region of interest" description="Disordered" evidence="1">
    <location>
        <begin position="156"/>
        <end position="200"/>
    </location>
</feature>
<accession>A0AAV2F8V2</accession>
<evidence type="ECO:0000256" key="1">
    <source>
        <dbReference type="SAM" id="MobiDB-lite"/>
    </source>
</evidence>
<gene>
    <name evidence="2" type="ORF">LTRI10_LOCUS34727</name>
</gene>
<feature type="compositionally biased region" description="Pro residues" evidence="1">
    <location>
        <begin position="178"/>
        <end position="187"/>
    </location>
</feature>
<dbReference type="AlphaFoldDB" id="A0AAV2F8V2"/>